<dbReference type="Proteomes" id="UP000656042">
    <property type="component" value="Unassembled WGS sequence"/>
</dbReference>
<comment type="caution">
    <text evidence="1">The sequence shown here is derived from an EMBL/GenBank/DDBJ whole genome shotgun (WGS) entry which is preliminary data.</text>
</comment>
<dbReference type="PANTHER" id="PTHR12631:SF10">
    <property type="entry name" value="BETA-XYLOSIDASE-LIKE PROTEIN-RELATED"/>
    <property type="match status" value="1"/>
</dbReference>
<keyword evidence="2" id="KW-1185">Reference proteome</keyword>
<dbReference type="InterPro" id="IPR017853">
    <property type="entry name" value="GH"/>
</dbReference>
<name>A0A8J3FRA1_9ACTN</name>
<dbReference type="PANTHER" id="PTHR12631">
    <property type="entry name" value="ALPHA-L-IDURONIDASE"/>
    <property type="match status" value="1"/>
</dbReference>
<dbReference type="InterPro" id="IPR051923">
    <property type="entry name" value="Glycosyl_Hydrolase_39"/>
</dbReference>
<dbReference type="EMBL" id="BMMX01000028">
    <property type="protein sequence ID" value="GGL07914.1"/>
    <property type="molecule type" value="Genomic_DNA"/>
</dbReference>
<sequence>MSGSAPAAGETLFGAHWDWNRYAEQEPFLRRLTGSHTYYELSWCDVEKTPGRPDWSTLDRVARLSRDLGIALDLKIRVGLCWATGGTPQFTRGQAGKTESAMPRDLSRYRAFVTSLVGRYRPYGVHTYAVENEVNAQQYWAGTPQQYADLVRAAATAIHAADPAATVADSGISSVALGMGVADRLLAAGRDDAAVAAYRAYFARRIGTRGKQIPDVRDAAGLRQALAHPTNARNLAYLAVTRQLLDQKIVQVRQVHFYETPDGVPSLLDFVRATTPSGIAVQAWEVGRFDKTASASDPVVAREMTQVVTLLAAGGVRDIMWLPLAYNPDNRAGAEVRAGLLDPDGTLRPAGTAMAALAAAARGATARPVTVAGLTGVGFTSGASTGAARTTLVVWATGKPVATPQPGPAVRPLAGAAVSGGGGRVIGADPVQVTSREPFDKAVAALTR</sequence>
<dbReference type="SUPFAM" id="SSF51445">
    <property type="entry name" value="(Trans)glycosidases"/>
    <property type="match status" value="1"/>
</dbReference>
<reference evidence="1" key="2">
    <citation type="submission" date="2020-09" db="EMBL/GenBank/DDBJ databases">
        <authorList>
            <person name="Sun Q."/>
            <person name="Zhou Y."/>
        </authorList>
    </citation>
    <scope>NUCLEOTIDE SEQUENCE</scope>
    <source>
        <strain evidence="1">CGMCC 4.7299</strain>
    </source>
</reference>
<dbReference type="GO" id="GO:0004553">
    <property type="term" value="F:hydrolase activity, hydrolyzing O-glycosyl compounds"/>
    <property type="evidence" value="ECO:0007669"/>
    <property type="project" value="TreeGrafter"/>
</dbReference>
<dbReference type="Gene3D" id="3.20.20.80">
    <property type="entry name" value="Glycosidases"/>
    <property type="match status" value="1"/>
</dbReference>
<dbReference type="AlphaFoldDB" id="A0A8J3FRA1"/>
<gene>
    <name evidence="1" type="ORF">GCM10012284_47930</name>
</gene>
<protein>
    <submittedName>
        <fullName evidence="1">Uncharacterized protein</fullName>
    </submittedName>
</protein>
<evidence type="ECO:0000313" key="2">
    <source>
        <dbReference type="Proteomes" id="UP000656042"/>
    </source>
</evidence>
<reference evidence="1" key="1">
    <citation type="journal article" date="2014" name="Int. J. Syst. Evol. Microbiol.">
        <title>Complete genome sequence of Corynebacterium casei LMG S-19264T (=DSM 44701T), isolated from a smear-ripened cheese.</title>
        <authorList>
            <consortium name="US DOE Joint Genome Institute (JGI-PGF)"/>
            <person name="Walter F."/>
            <person name="Albersmeier A."/>
            <person name="Kalinowski J."/>
            <person name="Ruckert C."/>
        </authorList>
    </citation>
    <scope>NUCLEOTIDE SEQUENCE</scope>
    <source>
        <strain evidence="1">CGMCC 4.7299</strain>
    </source>
</reference>
<proteinExistence type="predicted"/>
<organism evidence="1 2">
    <name type="scientific">Mangrovihabitans endophyticus</name>
    <dbReference type="NCBI Taxonomy" id="1751298"/>
    <lineage>
        <taxon>Bacteria</taxon>
        <taxon>Bacillati</taxon>
        <taxon>Actinomycetota</taxon>
        <taxon>Actinomycetes</taxon>
        <taxon>Micromonosporales</taxon>
        <taxon>Micromonosporaceae</taxon>
        <taxon>Mangrovihabitans</taxon>
    </lineage>
</organism>
<evidence type="ECO:0000313" key="1">
    <source>
        <dbReference type="EMBL" id="GGL07914.1"/>
    </source>
</evidence>
<accession>A0A8J3FRA1</accession>